<dbReference type="HOGENOM" id="CLU_119382_0_0_0"/>
<reference evidence="2 3" key="1">
    <citation type="journal article" date="2011" name="J. Bacteriol.">
        <title>Genome sequence of the verrucomicrobium Opitutus terrae PB90-1, an abundant inhabitant of rice paddy soil ecosystems.</title>
        <authorList>
            <person name="van Passel M.W."/>
            <person name="Kant R."/>
            <person name="Palva A."/>
            <person name="Copeland A."/>
            <person name="Lucas S."/>
            <person name="Lapidus A."/>
            <person name="Glavina del Rio T."/>
            <person name="Pitluck S."/>
            <person name="Goltsman E."/>
            <person name="Clum A."/>
            <person name="Sun H."/>
            <person name="Schmutz J."/>
            <person name="Larimer F.W."/>
            <person name="Land M.L."/>
            <person name="Hauser L."/>
            <person name="Kyrpides N."/>
            <person name="Mikhailova N."/>
            <person name="Richardson P.P."/>
            <person name="Janssen P.H."/>
            <person name="de Vos W.M."/>
            <person name="Smidt H."/>
        </authorList>
    </citation>
    <scope>NUCLEOTIDE SEQUENCE [LARGE SCALE GENOMIC DNA]</scope>
    <source>
        <strain evidence="3">DSM 11246 / JCM 15787 / PB90-1</strain>
    </source>
</reference>
<dbReference type="InterPro" id="IPR013216">
    <property type="entry name" value="Methyltransf_11"/>
</dbReference>
<dbReference type="STRING" id="452637.Oter_3961"/>
<keyword evidence="2" id="KW-0489">Methyltransferase</keyword>
<dbReference type="eggNOG" id="COG4627">
    <property type="taxonomic scope" value="Bacteria"/>
</dbReference>
<dbReference type="Proteomes" id="UP000007013">
    <property type="component" value="Chromosome"/>
</dbReference>
<protein>
    <submittedName>
        <fullName evidence="2">Methyltransferase type 11</fullName>
    </submittedName>
</protein>
<evidence type="ECO:0000313" key="3">
    <source>
        <dbReference type="Proteomes" id="UP000007013"/>
    </source>
</evidence>
<feature type="domain" description="Methyltransferase type 11" evidence="1">
    <location>
        <begin position="42"/>
        <end position="93"/>
    </location>
</feature>
<organism evidence="2 3">
    <name type="scientific">Opitutus terrae (strain DSM 11246 / JCM 15787 / PB90-1)</name>
    <dbReference type="NCBI Taxonomy" id="452637"/>
    <lineage>
        <taxon>Bacteria</taxon>
        <taxon>Pseudomonadati</taxon>
        <taxon>Verrucomicrobiota</taxon>
        <taxon>Opitutia</taxon>
        <taxon>Opitutales</taxon>
        <taxon>Opitutaceae</taxon>
        <taxon>Opitutus</taxon>
    </lineage>
</organism>
<name>B1ZZP9_OPITP</name>
<sequence>MKRILLHVGCGPKRKDQTTPGFDTPDWDELRLDIDPNVAPDVVGTMTNMAAVPSGSVDAVFSSHNVEHLYSHEVPLALAEFKRVLRPQGFVVITCPDLQSTCALVAEDKLTDPAYQSRSGPIAPMDILYGHRGRVAAGNLFMAHHCGFTQRVLGGTLQEAGFARVALKRRIPHFDLWALATLQPMTDAELLQLTAEHFPA</sequence>
<dbReference type="RefSeq" id="WP_012376763.1">
    <property type="nucleotide sequence ID" value="NC_010571.1"/>
</dbReference>
<accession>B1ZZP9</accession>
<dbReference type="InterPro" id="IPR029063">
    <property type="entry name" value="SAM-dependent_MTases_sf"/>
</dbReference>
<dbReference type="SUPFAM" id="SSF53335">
    <property type="entry name" value="S-adenosyl-L-methionine-dependent methyltransferases"/>
    <property type="match status" value="1"/>
</dbReference>
<proteinExistence type="predicted"/>
<dbReference type="Gene3D" id="3.40.50.150">
    <property type="entry name" value="Vaccinia Virus protein VP39"/>
    <property type="match status" value="1"/>
</dbReference>
<evidence type="ECO:0000259" key="1">
    <source>
        <dbReference type="Pfam" id="PF08241"/>
    </source>
</evidence>
<evidence type="ECO:0000313" key="2">
    <source>
        <dbReference type="EMBL" id="ACB77235.1"/>
    </source>
</evidence>
<dbReference type="GO" id="GO:0032259">
    <property type="term" value="P:methylation"/>
    <property type="evidence" value="ECO:0007669"/>
    <property type="project" value="UniProtKB-KW"/>
</dbReference>
<dbReference type="AlphaFoldDB" id="B1ZZP9"/>
<dbReference type="OrthoDB" id="8936324at2"/>
<keyword evidence="2" id="KW-0808">Transferase</keyword>
<keyword evidence="3" id="KW-1185">Reference proteome</keyword>
<dbReference type="Pfam" id="PF08241">
    <property type="entry name" value="Methyltransf_11"/>
    <property type="match status" value="1"/>
</dbReference>
<dbReference type="EMBL" id="CP001032">
    <property type="protein sequence ID" value="ACB77235.1"/>
    <property type="molecule type" value="Genomic_DNA"/>
</dbReference>
<dbReference type="GO" id="GO:0008757">
    <property type="term" value="F:S-adenosylmethionine-dependent methyltransferase activity"/>
    <property type="evidence" value="ECO:0007669"/>
    <property type="project" value="InterPro"/>
</dbReference>
<gene>
    <name evidence="2" type="ordered locus">Oter_3961</name>
</gene>
<dbReference type="KEGG" id="ote:Oter_3961"/>